<dbReference type="InterPro" id="IPR011051">
    <property type="entry name" value="RmlC_Cupin_sf"/>
</dbReference>
<sequence>MPLKPPVPFHELNNDAGWEPVPGGAPGVEQKMLSGALDEVEEIGVRTRLIRFQPGTVAPNVFVHDYWEEVYLISGKLVNGCDATGAGGTEYEAPSYACRPPGTEHGPFTSQEGCVFFEIQYYVGDTNGS</sequence>
<name>A0A1H3UA49_9RHOB</name>
<accession>A0A1H3UA49</accession>
<evidence type="ECO:0000313" key="3">
    <source>
        <dbReference type="Proteomes" id="UP000198914"/>
    </source>
</evidence>
<dbReference type="InterPro" id="IPR014710">
    <property type="entry name" value="RmlC-like_jellyroll"/>
</dbReference>
<dbReference type="Proteomes" id="UP000198914">
    <property type="component" value="Unassembled WGS sequence"/>
</dbReference>
<evidence type="ECO:0000313" key="2">
    <source>
        <dbReference type="EMBL" id="SDZ59302.1"/>
    </source>
</evidence>
<dbReference type="OrthoDB" id="9793147at2"/>
<organism evidence="2 3">
    <name type="scientific">Jannaschia faecimaris</name>
    <dbReference type="NCBI Taxonomy" id="1244108"/>
    <lineage>
        <taxon>Bacteria</taxon>
        <taxon>Pseudomonadati</taxon>
        <taxon>Pseudomonadota</taxon>
        <taxon>Alphaproteobacteria</taxon>
        <taxon>Rhodobacterales</taxon>
        <taxon>Roseobacteraceae</taxon>
        <taxon>Jannaschia</taxon>
    </lineage>
</organism>
<dbReference type="AlphaFoldDB" id="A0A1H3UA49"/>
<gene>
    <name evidence="2" type="ORF">SAMN05444004_1278</name>
</gene>
<dbReference type="SUPFAM" id="SSF51182">
    <property type="entry name" value="RmlC-like cupins"/>
    <property type="match status" value="1"/>
</dbReference>
<dbReference type="STRING" id="1244108.SAMN05444004_1278"/>
<dbReference type="EMBL" id="FNPX01000027">
    <property type="protein sequence ID" value="SDZ59302.1"/>
    <property type="molecule type" value="Genomic_DNA"/>
</dbReference>
<dbReference type="RefSeq" id="WP_092647854.1">
    <property type="nucleotide sequence ID" value="NZ_FNPX01000027.1"/>
</dbReference>
<dbReference type="Pfam" id="PF12973">
    <property type="entry name" value="Cupin_7"/>
    <property type="match status" value="1"/>
</dbReference>
<proteinExistence type="predicted"/>
<protein>
    <submittedName>
        <fullName evidence="2">ChrR Cupin-like domain-containing protein</fullName>
    </submittedName>
</protein>
<reference evidence="3" key="1">
    <citation type="submission" date="2016-10" db="EMBL/GenBank/DDBJ databases">
        <authorList>
            <person name="Varghese N."/>
            <person name="Submissions S."/>
        </authorList>
    </citation>
    <scope>NUCLEOTIDE SEQUENCE [LARGE SCALE GENOMIC DNA]</scope>
    <source>
        <strain evidence="3">DSM 100420</strain>
    </source>
</reference>
<feature type="domain" description="ChrR-like cupin" evidence="1">
    <location>
        <begin position="14"/>
        <end position="117"/>
    </location>
</feature>
<evidence type="ECO:0000259" key="1">
    <source>
        <dbReference type="Pfam" id="PF12973"/>
    </source>
</evidence>
<keyword evidence="3" id="KW-1185">Reference proteome</keyword>
<dbReference type="Gene3D" id="2.60.120.10">
    <property type="entry name" value="Jelly Rolls"/>
    <property type="match status" value="1"/>
</dbReference>
<dbReference type="InterPro" id="IPR025979">
    <property type="entry name" value="ChrR-like_cupin_dom"/>
</dbReference>